<dbReference type="HOGENOM" id="CLU_007383_10_6_9"/>
<reference evidence="2 3" key="1">
    <citation type="journal article" date="2015" name="J. Biotechnol.">
        <title>Complete genome sequence of Paenibacillus beijingensis 7188(T) (=DSM 24997(T)), a novel rhizobacterium from jujube garden soil.</title>
        <authorList>
            <person name="Kwak Y."/>
            <person name="Shin J.H."/>
        </authorList>
    </citation>
    <scope>NUCLEOTIDE SEQUENCE [LARGE SCALE GENOMIC DNA]</scope>
    <source>
        <strain evidence="2 3">DSM 24997</strain>
    </source>
</reference>
<dbReference type="Gene3D" id="3.90.25.10">
    <property type="entry name" value="UDP-galactose 4-epimerase, domain 1"/>
    <property type="match status" value="1"/>
</dbReference>
<reference evidence="3" key="2">
    <citation type="submission" date="2015-03" db="EMBL/GenBank/DDBJ databases">
        <title>Genome sequence of Paenibacillus beijingensis strain DSM 24997T.</title>
        <authorList>
            <person name="Kwak Y."/>
            <person name="Shin J.-H."/>
        </authorList>
    </citation>
    <scope>NUCLEOTIDE SEQUENCE [LARGE SCALE GENOMIC DNA]</scope>
    <source>
        <strain evidence="3">DSM 24997</strain>
    </source>
</reference>
<protein>
    <recommendedName>
        <fullName evidence="1">NAD(P)-binding domain-containing protein</fullName>
    </recommendedName>
</protein>
<keyword evidence="3" id="KW-1185">Reference proteome</keyword>
<dbReference type="STRING" id="1126833.VN24_13245"/>
<evidence type="ECO:0000259" key="1">
    <source>
        <dbReference type="Pfam" id="PF13460"/>
    </source>
</evidence>
<name>A0A0D5NJC1_9BACL</name>
<sequence>MILVTGATGTVGRHVVRELQMAGHDVRALSRNPEKANFPEGVQAAAGDLMKTDTLPRALDGVDKVFWILPLAADFNFPRIARQHGVRHIVLLSASAVEVGADNAIARIHLQAEQAVRESGAAWTFLRPGAFMTNAFQWAPSIRSDGVVRIPFGDISAPAVDSRDIAAVAAKALSSDGHEGKTYTLTGPESITARDQVRILGDAMGRNLGFETIPSDIARDHMLRHMPVHIVEALFDLNRHAGAFANVLPTVEEVTGRTPLSFKQWAIDHIDSFR</sequence>
<dbReference type="Proteomes" id="UP000032633">
    <property type="component" value="Chromosome"/>
</dbReference>
<accession>A0A0D5NJC1</accession>
<dbReference type="InterPro" id="IPR016040">
    <property type="entry name" value="NAD(P)-bd_dom"/>
</dbReference>
<feature type="domain" description="NAD(P)-binding" evidence="1">
    <location>
        <begin position="6"/>
        <end position="175"/>
    </location>
</feature>
<dbReference type="AlphaFoldDB" id="A0A0D5NJC1"/>
<dbReference type="InterPro" id="IPR051604">
    <property type="entry name" value="Ergot_Alk_Oxidoreductase"/>
</dbReference>
<dbReference type="OrthoDB" id="339107at2"/>
<proteinExistence type="predicted"/>
<dbReference type="KEGG" id="pbj:VN24_13245"/>
<dbReference type="Pfam" id="PF13460">
    <property type="entry name" value="NAD_binding_10"/>
    <property type="match status" value="1"/>
</dbReference>
<evidence type="ECO:0000313" key="3">
    <source>
        <dbReference type="Proteomes" id="UP000032633"/>
    </source>
</evidence>
<dbReference type="SUPFAM" id="SSF51735">
    <property type="entry name" value="NAD(P)-binding Rossmann-fold domains"/>
    <property type="match status" value="1"/>
</dbReference>
<dbReference type="InterPro" id="IPR036291">
    <property type="entry name" value="NAD(P)-bd_dom_sf"/>
</dbReference>
<evidence type="ECO:0000313" key="2">
    <source>
        <dbReference type="EMBL" id="AJY75361.1"/>
    </source>
</evidence>
<dbReference type="PATRIC" id="fig|1126833.4.peg.2889"/>
<dbReference type="RefSeq" id="WP_045670790.1">
    <property type="nucleotide sequence ID" value="NZ_CP011058.1"/>
</dbReference>
<organism evidence="2 3">
    <name type="scientific">Paenibacillus beijingensis</name>
    <dbReference type="NCBI Taxonomy" id="1126833"/>
    <lineage>
        <taxon>Bacteria</taxon>
        <taxon>Bacillati</taxon>
        <taxon>Bacillota</taxon>
        <taxon>Bacilli</taxon>
        <taxon>Bacillales</taxon>
        <taxon>Paenibacillaceae</taxon>
        <taxon>Paenibacillus</taxon>
    </lineage>
</organism>
<dbReference type="PANTHER" id="PTHR43162">
    <property type="match status" value="1"/>
</dbReference>
<dbReference type="PANTHER" id="PTHR43162:SF1">
    <property type="entry name" value="PRESTALK A DIFFERENTIATION PROTEIN A"/>
    <property type="match status" value="1"/>
</dbReference>
<gene>
    <name evidence="2" type="ORF">VN24_13245</name>
</gene>
<dbReference type="Gene3D" id="3.40.50.720">
    <property type="entry name" value="NAD(P)-binding Rossmann-like Domain"/>
    <property type="match status" value="1"/>
</dbReference>
<dbReference type="EMBL" id="CP011058">
    <property type="protein sequence ID" value="AJY75361.1"/>
    <property type="molecule type" value="Genomic_DNA"/>
</dbReference>